<proteinExistence type="predicted"/>
<dbReference type="Proteomes" id="UP000199268">
    <property type="component" value="Unassembled WGS sequence"/>
</dbReference>
<dbReference type="EMBL" id="FMAO01000016">
    <property type="protein sequence ID" value="SCC10869.1"/>
    <property type="molecule type" value="Genomic_DNA"/>
</dbReference>
<protein>
    <recommendedName>
        <fullName evidence="3">Tetratricopeptide repeat-containing protein</fullName>
    </recommendedName>
</protein>
<gene>
    <name evidence="1" type="ORF">GA0061074_11619</name>
</gene>
<reference evidence="2" key="1">
    <citation type="submission" date="2016-08" db="EMBL/GenBank/DDBJ databases">
        <authorList>
            <person name="Varghese N."/>
            <person name="Submissions Spin"/>
        </authorList>
    </citation>
    <scope>NUCLEOTIDE SEQUENCE [LARGE SCALE GENOMIC DNA]</scope>
    <source>
        <strain evidence="2">R-53094</strain>
    </source>
</reference>
<dbReference type="RefSeq" id="WP_092463711.1">
    <property type="nucleotide sequence ID" value="NZ_BJEE01000009.1"/>
</dbReference>
<dbReference type="OrthoDB" id="1655898at2"/>
<evidence type="ECO:0008006" key="3">
    <source>
        <dbReference type="Google" id="ProtNLM"/>
    </source>
</evidence>
<organism evidence="1 2">
    <name type="scientific">Weissella bombi</name>
    <dbReference type="NCBI Taxonomy" id="1505725"/>
    <lineage>
        <taxon>Bacteria</taxon>
        <taxon>Bacillati</taxon>
        <taxon>Bacillota</taxon>
        <taxon>Bacilli</taxon>
        <taxon>Lactobacillales</taxon>
        <taxon>Lactobacillaceae</taxon>
        <taxon>Weissella</taxon>
    </lineage>
</organism>
<evidence type="ECO:0000313" key="2">
    <source>
        <dbReference type="Proteomes" id="UP000199268"/>
    </source>
</evidence>
<dbReference type="STRING" id="1505725.GA0061074_11619"/>
<keyword evidence="2" id="KW-1185">Reference proteome</keyword>
<dbReference type="AlphaFoldDB" id="A0A1C4BVE0"/>
<sequence length="307" mass="35583">MSAEFNKNLSYDDFVVKAKKAINDNMLDQALDSLVSAYQLQQTIEVNHLLVTVLMAQNQYQEAQIYADECLDSYLDNQEDVQMYLSLILHNHYFLNAWELLTWLPENWQIAFTKSIEKAENSYRATQAQTIKTIARHFYHLSDGELADQQKRLMAANKLPRDEYVVGAKFILRDPFLSQMSRVSILDQLRRINVSETVMFMNLTETLVPVIPNQLQDITHDKIYQKVIDELNSYEKELGPDMIHGLSEQIKLLLMLAYPDLTLVVEDATSWVAGLVAETFGMPMPEESEKQMIWRQKLQKTLINILN</sequence>
<name>A0A1C4BVE0_9LACO</name>
<evidence type="ECO:0000313" key="1">
    <source>
        <dbReference type="EMBL" id="SCC10869.1"/>
    </source>
</evidence>
<accession>A0A1C4BVE0</accession>